<feature type="transmembrane region" description="Helical" evidence="7">
    <location>
        <begin position="101"/>
        <end position="122"/>
    </location>
</feature>
<feature type="transmembrane region" description="Helical" evidence="7">
    <location>
        <begin position="244"/>
        <end position="261"/>
    </location>
</feature>
<evidence type="ECO:0000256" key="3">
    <source>
        <dbReference type="ARBA" id="ARBA00022475"/>
    </source>
</evidence>
<feature type="transmembrane region" description="Helical" evidence="7">
    <location>
        <begin position="161"/>
        <end position="180"/>
    </location>
</feature>
<feature type="transmembrane region" description="Helical" evidence="7">
    <location>
        <begin position="273"/>
        <end position="292"/>
    </location>
</feature>
<reference evidence="9 10" key="1">
    <citation type="submission" date="2022-11" db="EMBL/GenBank/DDBJ databases">
        <title>Study of microbial diversity in lake waters.</title>
        <authorList>
            <person name="Zhang J."/>
        </authorList>
    </citation>
    <scope>NUCLEOTIDE SEQUENCE [LARGE SCALE GENOMIC DNA]</scope>
    <source>
        <strain evidence="9 10">DT12</strain>
    </source>
</reference>
<evidence type="ECO:0000256" key="5">
    <source>
        <dbReference type="ARBA" id="ARBA00022989"/>
    </source>
</evidence>
<dbReference type="PANTHER" id="PTHR43124">
    <property type="entry name" value="PURINE EFFLUX PUMP PBUE"/>
    <property type="match status" value="1"/>
</dbReference>
<keyword evidence="5 7" id="KW-1133">Transmembrane helix</keyword>
<dbReference type="SUPFAM" id="SSF103473">
    <property type="entry name" value="MFS general substrate transporter"/>
    <property type="match status" value="1"/>
</dbReference>
<evidence type="ECO:0000313" key="10">
    <source>
        <dbReference type="Proteomes" id="UP001208017"/>
    </source>
</evidence>
<dbReference type="Gene3D" id="1.20.1720.10">
    <property type="entry name" value="Multidrug resistance protein D"/>
    <property type="match status" value="1"/>
</dbReference>
<feature type="transmembrane region" description="Helical" evidence="7">
    <location>
        <begin position="210"/>
        <end position="232"/>
    </location>
</feature>
<feature type="domain" description="Major facilitator superfamily (MFS) profile" evidence="8">
    <location>
        <begin position="6"/>
        <end position="385"/>
    </location>
</feature>
<dbReference type="PRINTS" id="PR01036">
    <property type="entry name" value="TCRTETB"/>
</dbReference>
<dbReference type="PANTHER" id="PTHR43124:SF3">
    <property type="entry name" value="CHLORAMPHENICOL EFFLUX PUMP RV0191"/>
    <property type="match status" value="1"/>
</dbReference>
<sequence length="390" mass="42221">MNKKAIVYLVGLTAFFGPFTQTIYTPMLPQIQEQYQTSEFVVNLTISVFVLGLALMQLVYGPLTDRMGRRKVLLPSVLVYIAASFGAALSSTIEGLVFFRAMQAVGIASGSVVATTVIGDLYEGKMRGRAMGTFQMLVTMGPVVGPVVGGFVGEAAGVNGVFWVLTVGGVLLWLTVYRLLPETKPETSGGERFSVRDFATVLQDRVGSSIVMLGFVQYFTFYQFLVFLPVLLTSTYGLSAAENGLVFLPMSLFLVVGSNLGGRLQERVQTRKLLILTTSLNVAATVLFFLLAGVSLPVLIAVISVFGLCLGLSLPVQTTMLADAFSHNRATAIGVYNFVRYMGMAAGPIIGTVFHRMGHRMEFLFAAVLFACVVLFAGRQFVRLRQAMQG</sequence>
<feature type="transmembrane region" description="Helical" evidence="7">
    <location>
        <begin position="338"/>
        <end position="357"/>
    </location>
</feature>
<evidence type="ECO:0000256" key="2">
    <source>
        <dbReference type="ARBA" id="ARBA00022448"/>
    </source>
</evidence>
<evidence type="ECO:0000256" key="7">
    <source>
        <dbReference type="SAM" id="Phobius"/>
    </source>
</evidence>
<feature type="transmembrane region" description="Helical" evidence="7">
    <location>
        <begin position="72"/>
        <end position="89"/>
    </location>
</feature>
<keyword evidence="3" id="KW-1003">Cell membrane</keyword>
<dbReference type="InterPro" id="IPR050189">
    <property type="entry name" value="MFS_Efflux_Transporters"/>
</dbReference>
<dbReference type="InterPro" id="IPR036259">
    <property type="entry name" value="MFS_trans_sf"/>
</dbReference>
<evidence type="ECO:0000256" key="6">
    <source>
        <dbReference type="ARBA" id="ARBA00023136"/>
    </source>
</evidence>
<dbReference type="Proteomes" id="UP001208017">
    <property type="component" value="Unassembled WGS sequence"/>
</dbReference>
<proteinExistence type="predicted"/>
<keyword evidence="10" id="KW-1185">Reference proteome</keyword>
<evidence type="ECO:0000256" key="4">
    <source>
        <dbReference type="ARBA" id="ARBA00022692"/>
    </source>
</evidence>
<feature type="transmembrane region" description="Helical" evidence="7">
    <location>
        <begin position="134"/>
        <end position="155"/>
    </location>
</feature>
<comment type="caution">
    <text evidence="9">The sequence shown here is derived from an EMBL/GenBank/DDBJ whole genome shotgun (WGS) entry which is preliminary data.</text>
</comment>
<protein>
    <submittedName>
        <fullName evidence="9">MFS transporter</fullName>
    </submittedName>
</protein>
<dbReference type="RefSeq" id="WP_267150653.1">
    <property type="nucleotide sequence ID" value="NZ_JAPMLT010000002.1"/>
</dbReference>
<dbReference type="CDD" id="cd17474">
    <property type="entry name" value="MFS_YfmO_like"/>
    <property type="match status" value="1"/>
</dbReference>
<evidence type="ECO:0000259" key="8">
    <source>
        <dbReference type="PROSITE" id="PS50850"/>
    </source>
</evidence>
<organism evidence="9 10">
    <name type="scientific">Tumebacillus lacus</name>
    <dbReference type="NCBI Taxonomy" id="2995335"/>
    <lineage>
        <taxon>Bacteria</taxon>
        <taxon>Bacillati</taxon>
        <taxon>Bacillota</taxon>
        <taxon>Bacilli</taxon>
        <taxon>Bacillales</taxon>
        <taxon>Alicyclobacillaceae</taxon>
        <taxon>Tumebacillus</taxon>
    </lineage>
</organism>
<feature type="transmembrane region" description="Helical" evidence="7">
    <location>
        <begin position="7"/>
        <end position="28"/>
    </location>
</feature>
<evidence type="ECO:0000256" key="1">
    <source>
        <dbReference type="ARBA" id="ARBA00004651"/>
    </source>
</evidence>
<feature type="transmembrane region" description="Helical" evidence="7">
    <location>
        <begin position="363"/>
        <end position="382"/>
    </location>
</feature>
<dbReference type="InterPro" id="IPR011701">
    <property type="entry name" value="MFS"/>
</dbReference>
<evidence type="ECO:0000313" key="9">
    <source>
        <dbReference type="EMBL" id="MCX7569410.1"/>
    </source>
</evidence>
<keyword evidence="4 7" id="KW-0812">Transmembrane</keyword>
<accession>A0ABT3X1H1</accession>
<dbReference type="InterPro" id="IPR020846">
    <property type="entry name" value="MFS_dom"/>
</dbReference>
<dbReference type="Pfam" id="PF07690">
    <property type="entry name" value="MFS_1"/>
    <property type="match status" value="1"/>
</dbReference>
<keyword evidence="2" id="KW-0813">Transport</keyword>
<feature type="transmembrane region" description="Helical" evidence="7">
    <location>
        <begin position="298"/>
        <end position="317"/>
    </location>
</feature>
<dbReference type="PROSITE" id="PS50850">
    <property type="entry name" value="MFS"/>
    <property type="match status" value="1"/>
</dbReference>
<comment type="subcellular location">
    <subcellularLocation>
        <location evidence="1">Cell membrane</location>
        <topology evidence="1">Multi-pass membrane protein</topology>
    </subcellularLocation>
</comment>
<keyword evidence="6 7" id="KW-0472">Membrane</keyword>
<dbReference type="EMBL" id="JAPMLT010000002">
    <property type="protein sequence ID" value="MCX7569410.1"/>
    <property type="molecule type" value="Genomic_DNA"/>
</dbReference>
<gene>
    <name evidence="9" type="ORF">OS242_05510</name>
</gene>
<feature type="transmembrane region" description="Helical" evidence="7">
    <location>
        <begin position="40"/>
        <end position="60"/>
    </location>
</feature>
<name>A0ABT3X1H1_9BACL</name>